<keyword evidence="2" id="KW-0238">DNA-binding</keyword>
<sequence length="250" mass="26981">MDGDEGGVRAVLRALDLLGLFTEHRRWWSIRELTEASGLAKTTVIRLVTTCEQRGLLWTREDGQVTVGPGLLRWAKLGQSAWQLSEPVRQVMRELATQCGETVNIYVRSSTARVCVAQHEGPQHIRHVVRVGDELPLWAGAASKVLLIGVESTVVDRVAALSPHGKEFADELRKQAGLAAIDGHAVSHGEREFGASGVAAPVVDREGRIIAALAIGGPTTRFSEERVADFVSAVVTSAQWISRLGLDPAG</sequence>
<dbReference type="InterPro" id="IPR036388">
    <property type="entry name" value="WH-like_DNA-bd_sf"/>
</dbReference>
<dbReference type="InterPro" id="IPR005471">
    <property type="entry name" value="Tscrpt_reg_IclR_N"/>
</dbReference>
<dbReference type="GO" id="GO:0003700">
    <property type="term" value="F:DNA-binding transcription factor activity"/>
    <property type="evidence" value="ECO:0007669"/>
    <property type="project" value="TreeGrafter"/>
</dbReference>
<dbReference type="OrthoDB" id="7274111at2"/>
<dbReference type="KEGG" id="aab:A4R43_18890"/>
<keyword evidence="7" id="KW-1185">Reference proteome</keyword>
<dbReference type="RefSeq" id="WP_113693571.1">
    <property type="nucleotide sequence ID" value="NZ_CP015163.1"/>
</dbReference>
<proteinExistence type="predicted"/>
<accession>A0A344L8F6</accession>
<dbReference type="SUPFAM" id="SSF55781">
    <property type="entry name" value="GAF domain-like"/>
    <property type="match status" value="1"/>
</dbReference>
<evidence type="ECO:0000259" key="4">
    <source>
        <dbReference type="PROSITE" id="PS51077"/>
    </source>
</evidence>
<dbReference type="SMART" id="SM00346">
    <property type="entry name" value="HTH_ICLR"/>
    <property type="match status" value="1"/>
</dbReference>
<dbReference type="PANTHER" id="PTHR30136">
    <property type="entry name" value="HELIX-TURN-HELIX TRANSCRIPTIONAL REGULATOR, ICLR FAMILY"/>
    <property type="match status" value="1"/>
</dbReference>
<dbReference type="Gene3D" id="3.30.450.40">
    <property type="match status" value="1"/>
</dbReference>
<dbReference type="Proteomes" id="UP000250434">
    <property type="component" value="Chromosome"/>
</dbReference>
<dbReference type="InterPro" id="IPR029016">
    <property type="entry name" value="GAF-like_dom_sf"/>
</dbReference>
<protein>
    <submittedName>
        <fullName evidence="6">Transcriptional regulator</fullName>
    </submittedName>
</protein>
<dbReference type="GO" id="GO:0045892">
    <property type="term" value="P:negative regulation of DNA-templated transcription"/>
    <property type="evidence" value="ECO:0007669"/>
    <property type="project" value="TreeGrafter"/>
</dbReference>
<dbReference type="InterPro" id="IPR036390">
    <property type="entry name" value="WH_DNA-bd_sf"/>
</dbReference>
<evidence type="ECO:0000313" key="7">
    <source>
        <dbReference type="Proteomes" id="UP000250434"/>
    </source>
</evidence>
<evidence type="ECO:0000259" key="5">
    <source>
        <dbReference type="PROSITE" id="PS51078"/>
    </source>
</evidence>
<evidence type="ECO:0000256" key="2">
    <source>
        <dbReference type="ARBA" id="ARBA00023125"/>
    </source>
</evidence>
<evidence type="ECO:0000256" key="3">
    <source>
        <dbReference type="ARBA" id="ARBA00023163"/>
    </source>
</evidence>
<name>A0A344L8F6_9PSEU</name>
<feature type="domain" description="HTH iclR-type" evidence="4">
    <location>
        <begin position="8"/>
        <end position="69"/>
    </location>
</feature>
<dbReference type="Gene3D" id="1.10.10.10">
    <property type="entry name" value="Winged helix-like DNA-binding domain superfamily/Winged helix DNA-binding domain"/>
    <property type="match status" value="1"/>
</dbReference>
<evidence type="ECO:0000313" key="6">
    <source>
        <dbReference type="EMBL" id="AXB44330.1"/>
    </source>
</evidence>
<dbReference type="InterPro" id="IPR014757">
    <property type="entry name" value="Tscrpt_reg_IclR_C"/>
</dbReference>
<dbReference type="PROSITE" id="PS51077">
    <property type="entry name" value="HTH_ICLR"/>
    <property type="match status" value="1"/>
</dbReference>
<dbReference type="PANTHER" id="PTHR30136:SF35">
    <property type="entry name" value="HTH-TYPE TRANSCRIPTIONAL REGULATOR RV1719"/>
    <property type="match status" value="1"/>
</dbReference>
<dbReference type="EMBL" id="CP015163">
    <property type="protein sequence ID" value="AXB44330.1"/>
    <property type="molecule type" value="Genomic_DNA"/>
</dbReference>
<dbReference type="GO" id="GO:0003677">
    <property type="term" value="F:DNA binding"/>
    <property type="evidence" value="ECO:0007669"/>
    <property type="project" value="UniProtKB-KW"/>
</dbReference>
<dbReference type="InterPro" id="IPR050707">
    <property type="entry name" value="HTH_MetabolicPath_Reg"/>
</dbReference>
<gene>
    <name evidence="6" type="ORF">A4R43_18890</name>
</gene>
<dbReference type="PROSITE" id="PS51078">
    <property type="entry name" value="ICLR_ED"/>
    <property type="match status" value="1"/>
</dbReference>
<keyword evidence="1" id="KW-0805">Transcription regulation</keyword>
<evidence type="ECO:0000256" key="1">
    <source>
        <dbReference type="ARBA" id="ARBA00023015"/>
    </source>
</evidence>
<dbReference type="SUPFAM" id="SSF46785">
    <property type="entry name" value="Winged helix' DNA-binding domain"/>
    <property type="match status" value="1"/>
</dbReference>
<organism evidence="6 7">
    <name type="scientific">Amycolatopsis albispora</name>
    <dbReference type="NCBI Taxonomy" id="1804986"/>
    <lineage>
        <taxon>Bacteria</taxon>
        <taxon>Bacillati</taxon>
        <taxon>Actinomycetota</taxon>
        <taxon>Actinomycetes</taxon>
        <taxon>Pseudonocardiales</taxon>
        <taxon>Pseudonocardiaceae</taxon>
        <taxon>Amycolatopsis</taxon>
    </lineage>
</organism>
<dbReference type="AlphaFoldDB" id="A0A344L8F6"/>
<keyword evidence="3" id="KW-0804">Transcription</keyword>
<reference evidence="6 7" key="1">
    <citation type="submission" date="2016-04" db="EMBL/GenBank/DDBJ databases">
        <title>Complete genome sequence and analysis of deep-sea sediment isolate, Amycolatopsis sp. WP1.</title>
        <authorList>
            <person name="Wang H."/>
            <person name="Chen S."/>
            <person name="Wu Q."/>
        </authorList>
    </citation>
    <scope>NUCLEOTIDE SEQUENCE [LARGE SCALE GENOMIC DNA]</scope>
    <source>
        <strain evidence="6 7">WP1</strain>
    </source>
</reference>
<dbReference type="Pfam" id="PF01614">
    <property type="entry name" value="IclR_C"/>
    <property type="match status" value="1"/>
</dbReference>
<feature type="domain" description="IclR-ED" evidence="5">
    <location>
        <begin position="70"/>
        <end position="247"/>
    </location>
</feature>
<dbReference type="Pfam" id="PF09339">
    <property type="entry name" value="HTH_IclR"/>
    <property type="match status" value="1"/>
</dbReference>